<dbReference type="InterPro" id="IPR013766">
    <property type="entry name" value="Thioredoxin_domain"/>
</dbReference>
<dbReference type="Gene3D" id="3.40.30.10">
    <property type="entry name" value="Glutaredoxin"/>
    <property type="match status" value="1"/>
</dbReference>
<dbReference type="InterPro" id="IPR002065">
    <property type="entry name" value="TPX"/>
</dbReference>
<comment type="caution">
    <text evidence="6">The sequence shown here is derived from an EMBL/GenBank/DDBJ whole genome shotgun (WGS) entry which is preliminary data.</text>
</comment>
<dbReference type="Proteomes" id="UP000050544">
    <property type="component" value="Unassembled WGS sequence"/>
</dbReference>
<dbReference type="STRING" id="869279.SE15_05700"/>
<dbReference type="RefSeq" id="WP_054521113.1">
    <property type="nucleotide sequence ID" value="NZ_LGKO01000002.1"/>
</dbReference>
<keyword evidence="1 6" id="KW-0575">Peroxidase</keyword>
<dbReference type="SUPFAM" id="SSF52833">
    <property type="entry name" value="Thioredoxin-like"/>
    <property type="match status" value="1"/>
</dbReference>
<evidence type="ECO:0000256" key="3">
    <source>
        <dbReference type="ARBA" id="ARBA00023157"/>
    </source>
</evidence>
<dbReference type="OrthoDB" id="9781543at2"/>
<protein>
    <submittedName>
        <fullName evidence="6">Thiol peroxidase</fullName>
    </submittedName>
</protein>
<proteinExistence type="predicted"/>
<dbReference type="PROSITE" id="PS51352">
    <property type="entry name" value="THIOREDOXIN_2"/>
    <property type="match status" value="1"/>
</dbReference>
<dbReference type="GO" id="GO:0008379">
    <property type="term" value="F:thioredoxin peroxidase activity"/>
    <property type="evidence" value="ECO:0007669"/>
    <property type="project" value="InterPro"/>
</dbReference>
<evidence type="ECO:0000256" key="4">
    <source>
        <dbReference type="ARBA" id="ARBA00023284"/>
    </source>
</evidence>
<keyword evidence="2" id="KW-0049">Antioxidant</keyword>
<organism evidence="6 7">
    <name type="scientific">Thermanaerothrix daxensis</name>
    <dbReference type="NCBI Taxonomy" id="869279"/>
    <lineage>
        <taxon>Bacteria</taxon>
        <taxon>Bacillati</taxon>
        <taxon>Chloroflexota</taxon>
        <taxon>Anaerolineae</taxon>
        <taxon>Anaerolineales</taxon>
        <taxon>Anaerolineaceae</taxon>
        <taxon>Thermanaerothrix</taxon>
    </lineage>
</organism>
<dbReference type="InterPro" id="IPR036249">
    <property type="entry name" value="Thioredoxin-like_sf"/>
</dbReference>
<reference evidence="6 7" key="1">
    <citation type="submission" date="2015-07" db="EMBL/GenBank/DDBJ databases">
        <title>Whole genome sequence of Thermanaerothrix daxensis DSM 23592.</title>
        <authorList>
            <person name="Hemp J."/>
            <person name="Ward L.M."/>
            <person name="Pace L.A."/>
            <person name="Fischer W.W."/>
        </authorList>
    </citation>
    <scope>NUCLEOTIDE SEQUENCE [LARGE SCALE GENOMIC DNA]</scope>
    <source>
        <strain evidence="6 7">GNS-1</strain>
    </source>
</reference>
<accession>A0A0P6XWH8</accession>
<dbReference type="InterPro" id="IPR050455">
    <property type="entry name" value="Tpx_Peroxidase_subfamily"/>
</dbReference>
<feature type="domain" description="Thioredoxin" evidence="5">
    <location>
        <begin position="27"/>
        <end position="178"/>
    </location>
</feature>
<keyword evidence="3" id="KW-1015">Disulfide bond</keyword>
<dbReference type="Pfam" id="PF08534">
    <property type="entry name" value="Redoxin"/>
    <property type="match status" value="1"/>
</dbReference>
<name>A0A0P6XWH8_9CHLR</name>
<dbReference type="PANTHER" id="PTHR43110">
    <property type="entry name" value="THIOL PEROXIDASE"/>
    <property type="match status" value="1"/>
</dbReference>
<keyword evidence="1 6" id="KW-0560">Oxidoreductase</keyword>
<keyword evidence="4" id="KW-0676">Redox-active center</keyword>
<evidence type="ECO:0000313" key="6">
    <source>
        <dbReference type="EMBL" id="KPL84569.1"/>
    </source>
</evidence>
<dbReference type="InterPro" id="IPR013740">
    <property type="entry name" value="Redoxin"/>
</dbReference>
<dbReference type="EMBL" id="LGKO01000002">
    <property type="protein sequence ID" value="KPL84569.1"/>
    <property type="molecule type" value="Genomic_DNA"/>
</dbReference>
<evidence type="ECO:0000256" key="1">
    <source>
        <dbReference type="ARBA" id="ARBA00022559"/>
    </source>
</evidence>
<dbReference type="AlphaFoldDB" id="A0A0P6XWH8"/>
<evidence type="ECO:0000259" key="5">
    <source>
        <dbReference type="PROSITE" id="PS51352"/>
    </source>
</evidence>
<evidence type="ECO:0000313" key="7">
    <source>
        <dbReference type="Proteomes" id="UP000050544"/>
    </source>
</evidence>
<gene>
    <name evidence="6" type="ORF">SE15_05700</name>
</gene>
<evidence type="ECO:0000256" key="2">
    <source>
        <dbReference type="ARBA" id="ARBA00022862"/>
    </source>
</evidence>
<dbReference type="PANTHER" id="PTHR43110:SF1">
    <property type="entry name" value="THIOL PEROXIDASE"/>
    <property type="match status" value="1"/>
</dbReference>
<sequence>MNNQTWPERKGVLQLAGQDATIIGADVRAGDVAPEFIAHTQDWQPIPILASTEGKVRIIAAVPSLETSVCDRETRRFNQEATALSEDIVVIVISTDLPYTQKRWCGAAGINRVFVVSDHMDAEFGKKYGCLIKERRILRRAVFVVDRNGKVVYADYMPVLGQEPDYEAVLQAARTALVTS</sequence>
<dbReference type="PATRIC" id="fig|869279.4.peg.1148"/>
<dbReference type="CDD" id="cd03014">
    <property type="entry name" value="PRX_Atyp2cys"/>
    <property type="match status" value="1"/>
</dbReference>
<keyword evidence="7" id="KW-1185">Reference proteome</keyword>
<dbReference type="NCBIfam" id="NF001808">
    <property type="entry name" value="PRK00522.1"/>
    <property type="match status" value="1"/>
</dbReference>